<dbReference type="GO" id="GO:0005975">
    <property type="term" value="P:carbohydrate metabolic process"/>
    <property type="evidence" value="ECO:0007669"/>
    <property type="project" value="InterPro"/>
</dbReference>
<proteinExistence type="predicted"/>
<dbReference type="InterPro" id="IPR002509">
    <property type="entry name" value="NODB_dom"/>
</dbReference>
<evidence type="ECO:0000313" key="6">
    <source>
        <dbReference type="Proteomes" id="UP000471031"/>
    </source>
</evidence>
<dbReference type="PROSITE" id="PS51677">
    <property type="entry name" value="NODB"/>
    <property type="match status" value="1"/>
</dbReference>
<keyword evidence="3" id="KW-0812">Transmembrane</keyword>
<dbReference type="EMBL" id="WXEX01000013">
    <property type="protein sequence ID" value="MZP44165.1"/>
    <property type="molecule type" value="Genomic_DNA"/>
</dbReference>
<keyword evidence="3" id="KW-0472">Membrane</keyword>
<dbReference type="CDD" id="cd10944">
    <property type="entry name" value="CE4_SmPgdA_like"/>
    <property type="match status" value="1"/>
</dbReference>
<feature type="coiled-coil region" evidence="1">
    <location>
        <begin position="59"/>
        <end position="100"/>
    </location>
</feature>
<name>A0A845LIC2_HELGE</name>
<keyword evidence="6" id="KW-1185">Reference proteome</keyword>
<feature type="compositionally biased region" description="Low complexity" evidence="2">
    <location>
        <begin position="1"/>
        <end position="18"/>
    </location>
</feature>
<evidence type="ECO:0000256" key="3">
    <source>
        <dbReference type="SAM" id="Phobius"/>
    </source>
</evidence>
<evidence type="ECO:0000256" key="2">
    <source>
        <dbReference type="SAM" id="MobiDB-lite"/>
    </source>
</evidence>
<dbReference type="SUPFAM" id="SSF88713">
    <property type="entry name" value="Glycoside hydrolase/deacetylase"/>
    <property type="match status" value="1"/>
</dbReference>
<feature type="transmembrane region" description="Helical" evidence="3">
    <location>
        <begin position="39"/>
        <end position="58"/>
    </location>
</feature>
<keyword evidence="3" id="KW-1133">Transmembrane helix</keyword>
<gene>
    <name evidence="5" type="ORF">GTO89_14095</name>
</gene>
<reference evidence="5 6" key="1">
    <citation type="submission" date="2020-01" db="EMBL/GenBank/DDBJ databases">
        <title>Whole genome sequence of Heliobacterium gestii DSM 11169.</title>
        <authorList>
            <person name="Kyndt J.A."/>
            <person name="Meyer T.E."/>
        </authorList>
    </citation>
    <scope>NUCLEOTIDE SEQUENCE [LARGE SCALE GENOMIC DNA]</scope>
    <source>
        <strain evidence="5 6">DSM 11169</strain>
    </source>
</reference>
<protein>
    <submittedName>
        <fullName evidence="5">Polysaccharide deacetylase family protein</fullName>
    </submittedName>
</protein>
<keyword evidence="1" id="KW-0175">Coiled coil</keyword>
<dbReference type="Pfam" id="PF01522">
    <property type="entry name" value="Polysacc_deac_1"/>
    <property type="match status" value="1"/>
</dbReference>
<comment type="caution">
    <text evidence="5">The sequence shown here is derived from an EMBL/GenBank/DDBJ whole genome shotgun (WGS) entry which is preliminary data.</text>
</comment>
<dbReference type="InterPro" id="IPR011330">
    <property type="entry name" value="Glyco_hydro/deAcase_b/a-brl"/>
</dbReference>
<dbReference type="Proteomes" id="UP000471031">
    <property type="component" value="Unassembled WGS sequence"/>
</dbReference>
<dbReference type="GO" id="GO:0016810">
    <property type="term" value="F:hydrolase activity, acting on carbon-nitrogen (but not peptide) bonds"/>
    <property type="evidence" value="ECO:0007669"/>
    <property type="project" value="InterPro"/>
</dbReference>
<dbReference type="PANTHER" id="PTHR10587:SF125">
    <property type="entry name" value="POLYSACCHARIDE DEACETYLASE YHEN-RELATED"/>
    <property type="match status" value="1"/>
</dbReference>
<evidence type="ECO:0000313" key="5">
    <source>
        <dbReference type="EMBL" id="MZP44165.1"/>
    </source>
</evidence>
<dbReference type="OrthoDB" id="258610at2"/>
<dbReference type="AlphaFoldDB" id="A0A845LIC2"/>
<feature type="domain" description="NodB homology" evidence="4">
    <location>
        <begin position="116"/>
        <end position="308"/>
    </location>
</feature>
<organism evidence="5 6">
    <name type="scientific">Heliomicrobium gestii</name>
    <name type="common">Heliobacterium gestii</name>
    <dbReference type="NCBI Taxonomy" id="2699"/>
    <lineage>
        <taxon>Bacteria</taxon>
        <taxon>Bacillati</taxon>
        <taxon>Bacillota</taxon>
        <taxon>Clostridia</taxon>
        <taxon>Eubacteriales</taxon>
        <taxon>Heliobacteriaceae</taxon>
        <taxon>Heliomicrobium</taxon>
    </lineage>
</organism>
<dbReference type="Gene3D" id="3.20.20.370">
    <property type="entry name" value="Glycoside hydrolase/deacetylase"/>
    <property type="match status" value="1"/>
</dbReference>
<feature type="region of interest" description="Disordered" evidence="2">
    <location>
        <begin position="1"/>
        <end position="29"/>
    </location>
</feature>
<dbReference type="PANTHER" id="PTHR10587">
    <property type="entry name" value="GLYCOSYL TRANSFERASE-RELATED"/>
    <property type="match status" value="1"/>
</dbReference>
<dbReference type="RefSeq" id="WP_161262736.1">
    <property type="nucleotide sequence ID" value="NZ_JAFBDC010000012.1"/>
</dbReference>
<accession>A0A845LIC2</accession>
<evidence type="ECO:0000259" key="4">
    <source>
        <dbReference type="PROSITE" id="PS51677"/>
    </source>
</evidence>
<sequence>MQGDGQAAAKPVVDAAAAPGGGQSAQEERHVDRTMALRWFALLTLTALLALLAQASLVNEGLLRQQIQARSQIESLEAQVRQLNDTVEQLQREKQRWRANQSPTGAAYGEKLPEKKTAYLTFDDGPSENTAAVLNILARYHVKATFFVNGNPTAAGKALYQRIVQEGHALGNHTYSHDYKKVYASMDAFLADARRLDDLIEEATGLRPELLRFPGGSNNLVSPSRRFMSELTRRVIDAGYQYVDWNVDSLDAAKTTQDRAIIVDAVTQQAAGQDRVIVLFHDSQPKRTTVEALPEVIERLQAEGYGFESLTKNAYTVKFL</sequence>
<evidence type="ECO:0000256" key="1">
    <source>
        <dbReference type="SAM" id="Coils"/>
    </source>
</evidence>
<dbReference type="InterPro" id="IPR050248">
    <property type="entry name" value="Polysacc_deacetylase_ArnD"/>
</dbReference>